<protein>
    <submittedName>
        <fullName evidence="2">Uncharacterized protein</fullName>
    </submittedName>
</protein>
<evidence type="ECO:0000313" key="2">
    <source>
        <dbReference type="EMBL" id="MPN01313.1"/>
    </source>
</evidence>
<sequence>MPGKALQLAAHVFHAEKKESETDYGHAPAVEYRPGEKAQCQTDHDRRHDDPADFKSNQLRGDGRPDIGPEDNADGTGKIEQPGIDKTDHHHRAGAGGLNHGGYDRAR</sequence>
<name>A0A645EL98_9ZZZZ</name>
<dbReference type="EMBL" id="VSSQ01047329">
    <property type="protein sequence ID" value="MPN01313.1"/>
    <property type="molecule type" value="Genomic_DNA"/>
</dbReference>
<gene>
    <name evidence="2" type="ORF">SDC9_148522</name>
</gene>
<feature type="compositionally biased region" description="Basic and acidic residues" evidence="1">
    <location>
        <begin position="15"/>
        <end position="24"/>
    </location>
</feature>
<proteinExistence type="predicted"/>
<evidence type="ECO:0000256" key="1">
    <source>
        <dbReference type="SAM" id="MobiDB-lite"/>
    </source>
</evidence>
<feature type="region of interest" description="Disordered" evidence="1">
    <location>
        <begin position="15"/>
        <end position="107"/>
    </location>
</feature>
<accession>A0A645EL98</accession>
<dbReference type="AlphaFoldDB" id="A0A645EL98"/>
<reference evidence="2" key="1">
    <citation type="submission" date="2019-08" db="EMBL/GenBank/DDBJ databases">
        <authorList>
            <person name="Kucharzyk K."/>
            <person name="Murdoch R.W."/>
            <person name="Higgins S."/>
            <person name="Loffler F."/>
        </authorList>
    </citation>
    <scope>NUCLEOTIDE SEQUENCE</scope>
</reference>
<comment type="caution">
    <text evidence="2">The sequence shown here is derived from an EMBL/GenBank/DDBJ whole genome shotgun (WGS) entry which is preliminary data.</text>
</comment>
<organism evidence="2">
    <name type="scientific">bioreactor metagenome</name>
    <dbReference type="NCBI Taxonomy" id="1076179"/>
    <lineage>
        <taxon>unclassified sequences</taxon>
        <taxon>metagenomes</taxon>
        <taxon>ecological metagenomes</taxon>
    </lineage>
</organism>
<feature type="compositionally biased region" description="Basic and acidic residues" evidence="1">
    <location>
        <begin position="42"/>
        <end position="53"/>
    </location>
</feature>